<protein>
    <submittedName>
        <fullName evidence="1">Uncharacterized protein</fullName>
    </submittedName>
</protein>
<keyword evidence="2" id="KW-1185">Reference proteome</keyword>
<reference evidence="1 2" key="1">
    <citation type="journal article" date="2012" name="J. Bacteriol.">
        <title>Draft genome sequence of Methanobacterium formicicum DSM 3637, an archaebacterium isolated from the methane producer amoeba Pelomyxa palustris.</title>
        <authorList>
            <person name="Gutierrez G."/>
        </authorList>
    </citation>
    <scope>NUCLEOTIDE SEQUENCE [LARGE SCALE GENOMIC DNA]</scope>
    <source>
        <strain evidence="2">DSM 3637 / PP1</strain>
    </source>
</reference>
<dbReference type="RefSeq" id="WP_004029994.1">
    <property type="nucleotide sequence ID" value="NZ_AMPO01000002.1"/>
</dbReference>
<organism evidence="1 2">
    <name type="scientific">Methanobacterium formicicum (strain DSM 3637 / PP1)</name>
    <dbReference type="NCBI Taxonomy" id="1204725"/>
    <lineage>
        <taxon>Archaea</taxon>
        <taxon>Methanobacteriati</taxon>
        <taxon>Methanobacteriota</taxon>
        <taxon>Methanomada group</taxon>
        <taxon>Methanobacteria</taxon>
        <taxon>Methanobacteriales</taxon>
        <taxon>Methanobacteriaceae</taxon>
        <taxon>Methanobacterium</taxon>
    </lineage>
</organism>
<dbReference type="PATRIC" id="fig|1204725.3.peg.792"/>
<comment type="caution">
    <text evidence="1">The sequence shown here is derived from an EMBL/GenBank/DDBJ whole genome shotgun (WGS) entry which is preliminary data.</text>
</comment>
<sequence length="336" mass="39573">MGKKLKLEDFIKNLLEEGPLSYTEIITRTIASSEYVNVPKRDMSYNAIFNKLLKLKIIQIEEYELPKDWDPEAINAKRLQSMNIKNVIFSIVKTESLDIFNLIKQLDTENYNKAHKELKYLFKKKIKEFEAKNQNKWDSLVNQIVVRDLRDEELLQLEGETEALAFRIAQSELYNEQEQEIYGILEKTDQYQEKMPEIREKYKNTSAYFIKNPKTQKKDIPHYIKDIINTVVVLDPSDNPIRLIDEDKEYEDVYYVKKVSLDGKIDKEMYLESLGYVKPKNMDDRKIDNLFEDILFYINSQEPKNPAMHKLARALSNQDQSMVFLEEIISLATGNG</sequence>
<gene>
    <name evidence="1" type="ORF">A994_03938</name>
</gene>
<accession>K2R5T3</accession>
<name>K2R5T3_METFP</name>
<evidence type="ECO:0000313" key="2">
    <source>
        <dbReference type="Proteomes" id="UP000007360"/>
    </source>
</evidence>
<evidence type="ECO:0000313" key="1">
    <source>
        <dbReference type="EMBL" id="EKF86602.1"/>
    </source>
</evidence>
<proteinExistence type="predicted"/>
<dbReference type="EMBL" id="AMPO01000002">
    <property type="protein sequence ID" value="EKF86602.1"/>
    <property type="molecule type" value="Genomic_DNA"/>
</dbReference>
<dbReference type="AlphaFoldDB" id="K2R5T3"/>
<dbReference type="Proteomes" id="UP000007360">
    <property type="component" value="Unassembled WGS sequence"/>
</dbReference>